<name>A0A8J2ZP48_9BACI</name>
<keyword evidence="4 6" id="KW-1133">Transmembrane helix</keyword>
<evidence type="ECO:0000256" key="4">
    <source>
        <dbReference type="ARBA" id="ARBA00022989"/>
    </source>
</evidence>
<feature type="transmembrane region" description="Helical" evidence="6">
    <location>
        <begin position="156"/>
        <end position="181"/>
    </location>
</feature>
<dbReference type="InterPro" id="IPR002549">
    <property type="entry name" value="AI-2E-like"/>
</dbReference>
<dbReference type="GO" id="GO:0055085">
    <property type="term" value="P:transmembrane transport"/>
    <property type="evidence" value="ECO:0007669"/>
    <property type="project" value="TreeGrafter"/>
</dbReference>
<evidence type="ECO:0000256" key="3">
    <source>
        <dbReference type="ARBA" id="ARBA00022692"/>
    </source>
</evidence>
<proteinExistence type="inferred from homology"/>
<organism evidence="7 8">
    <name type="scientific">Compostibacillus humi</name>
    <dbReference type="NCBI Taxonomy" id="1245525"/>
    <lineage>
        <taxon>Bacteria</taxon>
        <taxon>Bacillati</taxon>
        <taxon>Bacillota</taxon>
        <taxon>Bacilli</taxon>
        <taxon>Bacillales</taxon>
        <taxon>Bacillaceae</taxon>
        <taxon>Compostibacillus</taxon>
    </lineage>
</organism>
<keyword evidence="8" id="KW-1185">Reference proteome</keyword>
<dbReference type="EMBL" id="BMEV01000002">
    <property type="protein sequence ID" value="GGH68435.1"/>
    <property type="molecule type" value="Genomic_DNA"/>
</dbReference>
<feature type="transmembrane region" description="Helical" evidence="6">
    <location>
        <begin position="222"/>
        <end position="239"/>
    </location>
</feature>
<protein>
    <submittedName>
        <fullName evidence="7">AI-2E family transporter</fullName>
    </submittedName>
</protein>
<evidence type="ECO:0000256" key="6">
    <source>
        <dbReference type="SAM" id="Phobius"/>
    </source>
</evidence>
<dbReference type="RefSeq" id="WP_188390441.1">
    <property type="nucleotide sequence ID" value="NZ_BMEV01000002.1"/>
</dbReference>
<gene>
    <name evidence="7" type="ORF">GCM10010978_01400</name>
</gene>
<accession>A0A8J2ZP48</accession>
<feature type="transmembrane region" description="Helical" evidence="6">
    <location>
        <begin position="9"/>
        <end position="28"/>
    </location>
</feature>
<keyword evidence="5 6" id="KW-0472">Membrane</keyword>
<dbReference type="Pfam" id="PF01594">
    <property type="entry name" value="AI-2E_transport"/>
    <property type="match status" value="1"/>
</dbReference>
<evidence type="ECO:0000313" key="8">
    <source>
        <dbReference type="Proteomes" id="UP000602050"/>
    </source>
</evidence>
<dbReference type="PANTHER" id="PTHR21716:SF15">
    <property type="entry name" value="TRANSPORT PROTEIN YRRI-RELATED"/>
    <property type="match status" value="1"/>
</dbReference>
<dbReference type="PANTHER" id="PTHR21716">
    <property type="entry name" value="TRANSMEMBRANE PROTEIN"/>
    <property type="match status" value="1"/>
</dbReference>
<sequence length="357" mass="40682">MFLNSKRLNFLYGLVTGILLFLFVYLLVKTFPVYGVVFSFLWKLLSPFIIASVIAYLLYPVIEQLHRWNIHRGIAILFIYTLFFGGIGYLIYRIYPRIVHQVQDLVENFHIFTDLYNRTILSVYEYTSFLPETVHDKMDEVIFQIEHSLDELLSNLIGGFTGIFDAIVMFTVIPVLVFYFLKDFKKMKAYFQRFIPKKYRNRTVMVLHAIDDSLGKYIRGQLLVCLFVGLASLIFFKLLKLKYALLLAVIMAITNLIPYFGPIIGAIPAAIITFSTTESIQIIFFLLLGIFIIQLIEGNLLSPYIVGKSVAIHPAAIIFALILGSNLFGVAGMVLAVPVLTVIRVIVNHLLTLPAND</sequence>
<evidence type="ECO:0000256" key="2">
    <source>
        <dbReference type="ARBA" id="ARBA00009773"/>
    </source>
</evidence>
<dbReference type="Proteomes" id="UP000602050">
    <property type="component" value="Unassembled WGS sequence"/>
</dbReference>
<reference evidence="7" key="2">
    <citation type="submission" date="2020-09" db="EMBL/GenBank/DDBJ databases">
        <authorList>
            <person name="Sun Q."/>
            <person name="Zhou Y."/>
        </authorList>
    </citation>
    <scope>NUCLEOTIDE SEQUENCE</scope>
    <source>
        <strain evidence="7">CGMCC 1.12360</strain>
    </source>
</reference>
<comment type="similarity">
    <text evidence="2">Belongs to the autoinducer-2 exporter (AI-2E) (TC 2.A.86) family.</text>
</comment>
<dbReference type="AlphaFoldDB" id="A0A8J2ZP48"/>
<evidence type="ECO:0000256" key="1">
    <source>
        <dbReference type="ARBA" id="ARBA00004141"/>
    </source>
</evidence>
<comment type="caution">
    <text evidence="7">The sequence shown here is derived from an EMBL/GenBank/DDBJ whole genome shotgun (WGS) entry which is preliminary data.</text>
</comment>
<dbReference type="GO" id="GO:0016020">
    <property type="term" value="C:membrane"/>
    <property type="evidence" value="ECO:0007669"/>
    <property type="project" value="UniProtKB-SubCell"/>
</dbReference>
<feature type="transmembrane region" description="Helical" evidence="6">
    <location>
        <begin position="245"/>
        <end position="267"/>
    </location>
</feature>
<feature type="transmembrane region" description="Helical" evidence="6">
    <location>
        <begin position="40"/>
        <end position="62"/>
    </location>
</feature>
<comment type="subcellular location">
    <subcellularLocation>
        <location evidence="1">Membrane</location>
        <topology evidence="1">Multi-pass membrane protein</topology>
    </subcellularLocation>
</comment>
<evidence type="ECO:0000313" key="7">
    <source>
        <dbReference type="EMBL" id="GGH68435.1"/>
    </source>
</evidence>
<keyword evidence="3 6" id="KW-0812">Transmembrane</keyword>
<feature type="transmembrane region" description="Helical" evidence="6">
    <location>
        <begin position="74"/>
        <end position="95"/>
    </location>
</feature>
<feature type="transmembrane region" description="Helical" evidence="6">
    <location>
        <begin position="316"/>
        <end position="343"/>
    </location>
</feature>
<evidence type="ECO:0000256" key="5">
    <source>
        <dbReference type="ARBA" id="ARBA00023136"/>
    </source>
</evidence>
<feature type="transmembrane region" description="Helical" evidence="6">
    <location>
        <begin position="279"/>
        <end position="296"/>
    </location>
</feature>
<reference evidence="7" key="1">
    <citation type="journal article" date="2014" name="Int. J. Syst. Evol. Microbiol.">
        <title>Complete genome sequence of Corynebacterium casei LMG S-19264T (=DSM 44701T), isolated from a smear-ripened cheese.</title>
        <authorList>
            <consortium name="US DOE Joint Genome Institute (JGI-PGF)"/>
            <person name="Walter F."/>
            <person name="Albersmeier A."/>
            <person name="Kalinowski J."/>
            <person name="Ruckert C."/>
        </authorList>
    </citation>
    <scope>NUCLEOTIDE SEQUENCE</scope>
    <source>
        <strain evidence="7">CGMCC 1.12360</strain>
    </source>
</reference>